<evidence type="ECO:0000256" key="4">
    <source>
        <dbReference type="ARBA" id="ARBA00022723"/>
    </source>
</evidence>
<evidence type="ECO:0000256" key="7">
    <source>
        <dbReference type="ARBA" id="ARBA00023002"/>
    </source>
</evidence>
<keyword evidence="19" id="KW-1185">Reference proteome</keyword>
<comment type="subcellular location">
    <subcellularLocation>
        <location evidence="2">Secreted</location>
    </subcellularLocation>
</comment>
<keyword evidence="11" id="KW-0119">Carbohydrate metabolism</keyword>
<feature type="chain" id="PRO_5035438233" description="lytic cellulose monooxygenase (C4-dehydrogenating)" evidence="16">
    <location>
        <begin position="20"/>
        <end position="248"/>
    </location>
</feature>
<dbReference type="OrthoDB" id="4849160at2759"/>
<dbReference type="GO" id="GO:0030245">
    <property type="term" value="P:cellulose catabolic process"/>
    <property type="evidence" value="ECO:0007669"/>
    <property type="project" value="UniProtKB-KW"/>
</dbReference>
<comment type="caution">
    <text evidence="18">The sequence shown here is derived from an EMBL/GenBank/DDBJ whole genome shotgun (WGS) entry which is preliminary data.</text>
</comment>
<evidence type="ECO:0000256" key="8">
    <source>
        <dbReference type="ARBA" id="ARBA00023008"/>
    </source>
</evidence>
<dbReference type="Gene3D" id="2.70.50.70">
    <property type="match status" value="1"/>
</dbReference>
<evidence type="ECO:0000256" key="16">
    <source>
        <dbReference type="SAM" id="SignalP"/>
    </source>
</evidence>
<dbReference type="CDD" id="cd21175">
    <property type="entry name" value="LPMO_AA9"/>
    <property type="match status" value="1"/>
</dbReference>
<comment type="similarity">
    <text evidence="13">Belongs to the polysaccharide monooxygenase AA9 family.</text>
</comment>
<dbReference type="GO" id="GO:0016787">
    <property type="term" value="F:hydrolase activity"/>
    <property type="evidence" value="ECO:0007669"/>
    <property type="project" value="UniProtKB-KW"/>
</dbReference>
<dbReference type="InterPro" id="IPR049892">
    <property type="entry name" value="AA9"/>
</dbReference>
<evidence type="ECO:0000313" key="19">
    <source>
        <dbReference type="Proteomes" id="UP000813461"/>
    </source>
</evidence>
<evidence type="ECO:0000256" key="1">
    <source>
        <dbReference type="ARBA" id="ARBA00001973"/>
    </source>
</evidence>
<keyword evidence="3" id="KW-0964">Secreted</keyword>
<reference evidence="18" key="1">
    <citation type="journal article" date="2021" name="Nat. Commun.">
        <title>Genetic determinants of endophytism in the Arabidopsis root mycobiome.</title>
        <authorList>
            <person name="Mesny F."/>
            <person name="Miyauchi S."/>
            <person name="Thiergart T."/>
            <person name="Pickel B."/>
            <person name="Atanasova L."/>
            <person name="Karlsson M."/>
            <person name="Huettel B."/>
            <person name="Barry K.W."/>
            <person name="Haridas S."/>
            <person name="Chen C."/>
            <person name="Bauer D."/>
            <person name="Andreopoulos W."/>
            <person name="Pangilinan J."/>
            <person name="LaButti K."/>
            <person name="Riley R."/>
            <person name="Lipzen A."/>
            <person name="Clum A."/>
            <person name="Drula E."/>
            <person name="Henrissat B."/>
            <person name="Kohler A."/>
            <person name="Grigoriev I.V."/>
            <person name="Martin F.M."/>
            <person name="Hacquard S."/>
        </authorList>
    </citation>
    <scope>NUCLEOTIDE SEQUENCE</scope>
    <source>
        <strain evidence="18">MPI-SDFR-AT-0120</strain>
    </source>
</reference>
<dbReference type="EC" id="1.14.99.56" evidence="15"/>
<keyword evidence="12" id="KW-0624">Polysaccharide degradation</keyword>
<keyword evidence="5 16" id="KW-0732">Signal</keyword>
<gene>
    <name evidence="18" type="ORF">FB567DRAFT_543786</name>
</gene>
<comment type="cofactor">
    <cofactor evidence="1">
        <name>Cu(2+)</name>
        <dbReference type="ChEBI" id="CHEBI:29036"/>
    </cofactor>
</comment>
<evidence type="ECO:0000256" key="13">
    <source>
        <dbReference type="ARBA" id="ARBA00044502"/>
    </source>
</evidence>
<dbReference type="PANTHER" id="PTHR33353">
    <property type="entry name" value="PUTATIVE (AFU_ORTHOLOGUE AFUA_1G12560)-RELATED"/>
    <property type="match status" value="1"/>
</dbReference>
<dbReference type="GO" id="GO:0005576">
    <property type="term" value="C:extracellular region"/>
    <property type="evidence" value="ECO:0007669"/>
    <property type="project" value="UniProtKB-SubCell"/>
</dbReference>
<dbReference type="GO" id="GO:0046872">
    <property type="term" value="F:metal ion binding"/>
    <property type="evidence" value="ECO:0007669"/>
    <property type="project" value="UniProtKB-KW"/>
</dbReference>
<feature type="signal peptide" evidence="16">
    <location>
        <begin position="1"/>
        <end position="19"/>
    </location>
</feature>
<evidence type="ECO:0000256" key="6">
    <source>
        <dbReference type="ARBA" id="ARBA00023001"/>
    </source>
</evidence>
<proteinExistence type="inferred from homology"/>
<dbReference type="GO" id="GO:0004497">
    <property type="term" value="F:monooxygenase activity"/>
    <property type="evidence" value="ECO:0007669"/>
    <property type="project" value="UniProtKB-KW"/>
</dbReference>
<sequence>MQLLGFLSVALGLTHSVNAHGWLKQVEVKGVTYLGFQVNADKYTKPTPDRHIRQVLGNGPVPDFTTVNITCGTGPNQPAKLSVPVNAGDSIKLVWDQGGPGHGGPIMNYLADCGGSCQTFKGDTGSPWVKFNQMGYDKTQNPPIWASHQMNKQNGSWTVTLPNIKPGEYLLRHELLGVHVARNRMGAQFYPFCVHLKVGGSGTKTLPPGIALPGAYDPDDTSGILVSEWKITAGLVNYTVPGGPVIAI</sequence>
<organism evidence="18 19">
    <name type="scientific">Paraphoma chrysanthemicola</name>
    <dbReference type="NCBI Taxonomy" id="798071"/>
    <lineage>
        <taxon>Eukaryota</taxon>
        <taxon>Fungi</taxon>
        <taxon>Dikarya</taxon>
        <taxon>Ascomycota</taxon>
        <taxon>Pezizomycotina</taxon>
        <taxon>Dothideomycetes</taxon>
        <taxon>Pleosporomycetidae</taxon>
        <taxon>Pleosporales</taxon>
        <taxon>Pleosporineae</taxon>
        <taxon>Phaeosphaeriaceae</taxon>
        <taxon>Paraphoma</taxon>
    </lineage>
</organism>
<evidence type="ECO:0000256" key="3">
    <source>
        <dbReference type="ARBA" id="ARBA00022525"/>
    </source>
</evidence>
<dbReference type="Pfam" id="PF03443">
    <property type="entry name" value="AA9"/>
    <property type="match status" value="1"/>
</dbReference>
<name>A0A8K0W5Q9_9PLEO</name>
<evidence type="ECO:0000256" key="12">
    <source>
        <dbReference type="ARBA" id="ARBA00023326"/>
    </source>
</evidence>
<keyword evidence="18" id="KW-0378">Hydrolase</keyword>
<protein>
    <recommendedName>
        <fullName evidence="15">lytic cellulose monooxygenase (C4-dehydrogenating)</fullName>
        <ecNumber evidence="15">1.14.99.56</ecNumber>
    </recommendedName>
</protein>
<keyword evidence="9" id="KW-0503">Monooxygenase</keyword>
<keyword evidence="7" id="KW-0560">Oxidoreductase</keyword>
<keyword evidence="6" id="KW-0136">Cellulose degradation</keyword>
<evidence type="ECO:0000256" key="10">
    <source>
        <dbReference type="ARBA" id="ARBA00023157"/>
    </source>
</evidence>
<evidence type="ECO:0000256" key="11">
    <source>
        <dbReference type="ARBA" id="ARBA00023277"/>
    </source>
</evidence>
<accession>A0A8K0W5Q9</accession>
<keyword evidence="4" id="KW-0479">Metal-binding</keyword>
<evidence type="ECO:0000256" key="14">
    <source>
        <dbReference type="ARBA" id="ARBA00045077"/>
    </source>
</evidence>
<dbReference type="EMBL" id="JAGMVJ010000001">
    <property type="protein sequence ID" value="KAH7095470.1"/>
    <property type="molecule type" value="Genomic_DNA"/>
</dbReference>
<dbReference type="Proteomes" id="UP000813461">
    <property type="component" value="Unassembled WGS sequence"/>
</dbReference>
<feature type="domain" description="Auxiliary Activity family 9 catalytic" evidence="17">
    <location>
        <begin position="20"/>
        <end position="227"/>
    </location>
</feature>
<evidence type="ECO:0000256" key="15">
    <source>
        <dbReference type="ARBA" id="ARBA00047174"/>
    </source>
</evidence>
<evidence type="ECO:0000313" key="18">
    <source>
        <dbReference type="EMBL" id="KAH7095470.1"/>
    </source>
</evidence>
<dbReference type="InterPro" id="IPR005103">
    <property type="entry name" value="AA9_LPMO"/>
</dbReference>
<evidence type="ECO:0000256" key="5">
    <source>
        <dbReference type="ARBA" id="ARBA00022729"/>
    </source>
</evidence>
<comment type="catalytic activity">
    <reaction evidence="14">
        <text>[(1-&gt;4)-beta-D-glucosyl]n+m + reduced acceptor + O2 = 4-dehydro-beta-D-glucosyl-[(1-&gt;4)-beta-D-glucosyl]n-1 + [(1-&gt;4)-beta-D-glucosyl]m + acceptor + H2O.</text>
        <dbReference type="EC" id="1.14.99.56"/>
    </reaction>
</comment>
<evidence type="ECO:0000259" key="17">
    <source>
        <dbReference type="Pfam" id="PF03443"/>
    </source>
</evidence>
<keyword evidence="10" id="KW-1015">Disulfide bond</keyword>
<dbReference type="AlphaFoldDB" id="A0A8K0W5Q9"/>
<keyword evidence="8" id="KW-0186">Copper</keyword>
<dbReference type="PANTHER" id="PTHR33353:SF10">
    <property type="entry name" value="ENDO-BETA-1,4-GLUCANASE D"/>
    <property type="match status" value="1"/>
</dbReference>
<evidence type="ECO:0000256" key="2">
    <source>
        <dbReference type="ARBA" id="ARBA00004613"/>
    </source>
</evidence>
<evidence type="ECO:0000256" key="9">
    <source>
        <dbReference type="ARBA" id="ARBA00023033"/>
    </source>
</evidence>